<dbReference type="Proteomes" id="UP000324222">
    <property type="component" value="Unassembled WGS sequence"/>
</dbReference>
<dbReference type="AlphaFoldDB" id="A0A5B7GEK2"/>
<name>A0A5B7GEK2_PORTR</name>
<feature type="region of interest" description="Disordered" evidence="1">
    <location>
        <begin position="161"/>
        <end position="183"/>
    </location>
</feature>
<sequence length="183" mass="19809">MMKGKTAQVDELSFRMQVISVFAARFSLVLRTTLRFLASCCAILRVPSSLSEILSSFPHLMSFPGFRRNPERPAFHSSSSWVNLATGMSVLVRRGRRGAGLTRAAGVIPSLVTSPGPPSPAAPRIKKSLHTLVALEFLSSVPCTSVLGPLLSFTPSLRLFPPHPHAHPSPRPTINHAASLSRH</sequence>
<evidence type="ECO:0000313" key="2">
    <source>
        <dbReference type="EMBL" id="MPC55986.1"/>
    </source>
</evidence>
<reference evidence="2 3" key="1">
    <citation type="submission" date="2019-05" db="EMBL/GenBank/DDBJ databases">
        <title>Another draft genome of Portunus trituberculatus and its Hox gene families provides insights of decapod evolution.</title>
        <authorList>
            <person name="Jeong J.-H."/>
            <person name="Song I."/>
            <person name="Kim S."/>
            <person name="Choi T."/>
            <person name="Kim D."/>
            <person name="Ryu S."/>
            <person name="Kim W."/>
        </authorList>
    </citation>
    <scope>NUCLEOTIDE SEQUENCE [LARGE SCALE GENOMIC DNA]</scope>
    <source>
        <tissue evidence="2">Muscle</tissue>
    </source>
</reference>
<accession>A0A5B7GEK2</accession>
<protein>
    <submittedName>
        <fullName evidence="2">Uncharacterized protein</fullName>
    </submittedName>
</protein>
<evidence type="ECO:0000313" key="3">
    <source>
        <dbReference type="Proteomes" id="UP000324222"/>
    </source>
</evidence>
<feature type="compositionally biased region" description="Pro residues" evidence="1">
    <location>
        <begin position="161"/>
        <end position="171"/>
    </location>
</feature>
<proteinExistence type="predicted"/>
<gene>
    <name evidence="2" type="ORF">E2C01_049935</name>
</gene>
<keyword evidence="3" id="KW-1185">Reference proteome</keyword>
<dbReference type="EMBL" id="VSRR010013603">
    <property type="protein sequence ID" value="MPC55986.1"/>
    <property type="molecule type" value="Genomic_DNA"/>
</dbReference>
<evidence type="ECO:0000256" key="1">
    <source>
        <dbReference type="SAM" id="MobiDB-lite"/>
    </source>
</evidence>
<organism evidence="2 3">
    <name type="scientific">Portunus trituberculatus</name>
    <name type="common">Swimming crab</name>
    <name type="synonym">Neptunus trituberculatus</name>
    <dbReference type="NCBI Taxonomy" id="210409"/>
    <lineage>
        <taxon>Eukaryota</taxon>
        <taxon>Metazoa</taxon>
        <taxon>Ecdysozoa</taxon>
        <taxon>Arthropoda</taxon>
        <taxon>Crustacea</taxon>
        <taxon>Multicrustacea</taxon>
        <taxon>Malacostraca</taxon>
        <taxon>Eumalacostraca</taxon>
        <taxon>Eucarida</taxon>
        <taxon>Decapoda</taxon>
        <taxon>Pleocyemata</taxon>
        <taxon>Brachyura</taxon>
        <taxon>Eubrachyura</taxon>
        <taxon>Portunoidea</taxon>
        <taxon>Portunidae</taxon>
        <taxon>Portuninae</taxon>
        <taxon>Portunus</taxon>
    </lineage>
</organism>
<comment type="caution">
    <text evidence="2">The sequence shown here is derived from an EMBL/GenBank/DDBJ whole genome shotgun (WGS) entry which is preliminary data.</text>
</comment>